<evidence type="ECO:0008006" key="5">
    <source>
        <dbReference type="Google" id="ProtNLM"/>
    </source>
</evidence>
<proteinExistence type="predicted"/>
<accession>A0ABT6C3F5</accession>
<feature type="compositionally biased region" description="Gly residues" evidence="1">
    <location>
        <begin position="124"/>
        <end position="143"/>
    </location>
</feature>
<evidence type="ECO:0000313" key="3">
    <source>
        <dbReference type="EMBL" id="MDF8263230.1"/>
    </source>
</evidence>
<feature type="chain" id="PRO_5047531174" description="Lipoprotein" evidence="2">
    <location>
        <begin position="22"/>
        <end position="143"/>
    </location>
</feature>
<dbReference type="PROSITE" id="PS51257">
    <property type="entry name" value="PROKAR_LIPOPROTEIN"/>
    <property type="match status" value="1"/>
</dbReference>
<feature type="compositionally biased region" description="Low complexity" evidence="1">
    <location>
        <begin position="95"/>
        <end position="115"/>
    </location>
</feature>
<name>A0ABT6C3F5_9MICO</name>
<evidence type="ECO:0000313" key="4">
    <source>
        <dbReference type="Proteomes" id="UP001528912"/>
    </source>
</evidence>
<feature type="signal peptide" evidence="2">
    <location>
        <begin position="1"/>
        <end position="21"/>
    </location>
</feature>
<keyword evidence="2" id="KW-0732">Signal</keyword>
<dbReference type="Proteomes" id="UP001528912">
    <property type="component" value="Unassembled WGS sequence"/>
</dbReference>
<comment type="caution">
    <text evidence="3">The sequence shown here is derived from an EMBL/GenBank/DDBJ whole genome shotgun (WGS) entry which is preliminary data.</text>
</comment>
<evidence type="ECO:0000256" key="2">
    <source>
        <dbReference type="SAM" id="SignalP"/>
    </source>
</evidence>
<evidence type="ECO:0000256" key="1">
    <source>
        <dbReference type="SAM" id="MobiDB-lite"/>
    </source>
</evidence>
<dbReference type="EMBL" id="JAROAV010000009">
    <property type="protein sequence ID" value="MDF8263230.1"/>
    <property type="molecule type" value="Genomic_DNA"/>
</dbReference>
<dbReference type="RefSeq" id="WP_277191000.1">
    <property type="nucleotide sequence ID" value="NZ_JAROAV010000009.1"/>
</dbReference>
<reference evidence="3 4" key="1">
    <citation type="submission" date="2023-03" db="EMBL/GenBank/DDBJ databases">
        <title>YIM 133296 draft genome.</title>
        <authorList>
            <person name="Xiong L."/>
        </authorList>
    </citation>
    <scope>NUCLEOTIDE SEQUENCE [LARGE SCALE GENOMIC DNA]</scope>
    <source>
        <strain evidence="3 4">YIM 133296</strain>
    </source>
</reference>
<gene>
    <name evidence="3" type="ORF">P4R38_03080</name>
</gene>
<keyword evidence="4" id="KW-1185">Reference proteome</keyword>
<feature type="region of interest" description="Disordered" evidence="1">
    <location>
        <begin position="79"/>
        <end position="143"/>
    </location>
</feature>
<protein>
    <recommendedName>
        <fullName evidence="5">Lipoprotein</fullName>
    </recommendedName>
</protein>
<organism evidence="3 4">
    <name type="scientific">Luteipulveratus flavus</name>
    <dbReference type="NCBI Taxonomy" id="3031728"/>
    <lineage>
        <taxon>Bacteria</taxon>
        <taxon>Bacillati</taxon>
        <taxon>Actinomycetota</taxon>
        <taxon>Actinomycetes</taxon>
        <taxon>Micrococcales</taxon>
        <taxon>Dermacoccaceae</taxon>
        <taxon>Luteipulveratus</taxon>
    </lineage>
</organism>
<sequence>MTTSSVRRGAPVVLGSSAVLAAAFLSACGSDRSADYAGVCYDRQTRQRVSDSRCDNSSSGGGGAGVYGWHYYRKGQSAPAVGSGLTSGGVDTPPRDSSYTRGGTSRSGGTITSRSVAEGTTIHGKGGGTVVRGGFGSGGHGGG</sequence>